<dbReference type="HOGENOM" id="CLU_2504363_0_0_1"/>
<dbReference type="EnsemblMetazoa" id="SMAR005021-RA">
    <property type="protein sequence ID" value="SMAR005021-PA"/>
    <property type="gene ID" value="SMAR005021"/>
</dbReference>
<dbReference type="EMBL" id="JH431572">
    <property type="status" value="NOT_ANNOTATED_CDS"/>
    <property type="molecule type" value="Genomic_DNA"/>
</dbReference>
<sequence>MGRNLYPFLLCFCQVGTQHKSGNSPHREYPYPYTIILSINSFSKMDIKIQFLLMVIALLAADIVAQTSPEMASDTSMSIAEERGII</sequence>
<evidence type="ECO:0000313" key="2">
    <source>
        <dbReference type="Proteomes" id="UP000014500"/>
    </source>
</evidence>
<organism evidence="1 2">
    <name type="scientific">Strigamia maritima</name>
    <name type="common">European centipede</name>
    <name type="synonym">Geophilus maritimus</name>
    <dbReference type="NCBI Taxonomy" id="126957"/>
    <lineage>
        <taxon>Eukaryota</taxon>
        <taxon>Metazoa</taxon>
        <taxon>Ecdysozoa</taxon>
        <taxon>Arthropoda</taxon>
        <taxon>Myriapoda</taxon>
        <taxon>Chilopoda</taxon>
        <taxon>Pleurostigmophora</taxon>
        <taxon>Geophilomorpha</taxon>
        <taxon>Linotaeniidae</taxon>
        <taxon>Strigamia</taxon>
    </lineage>
</organism>
<reference evidence="2" key="1">
    <citation type="submission" date="2011-05" db="EMBL/GenBank/DDBJ databases">
        <authorList>
            <person name="Richards S.R."/>
            <person name="Qu J."/>
            <person name="Jiang H."/>
            <person name="Jhangiani S.N."/>
            <person name="Agravi P."/>
            <person name="Goodspeed R."/>
            <person name="Gross S."/>
            <person name="Mandapat C."/>
            <person name="Jackson L."/>
            <person name="Mathew T."/>
            <person name="Pu L."/>
            <person name="Thornton R."/>
            <person name="Saada N."/>
            <person name="Wilczek-Boney K.B."/>
            <person name="Lee S."/>
            <person name="Kovar C."/>
            <person name="Wu Y."/>
            <person name="Scherer S.E."/>
            <person name="Worley K.C."/>
            <person name="Muzny D.M."/>
            <person name="Gibbs R."/>
        </authorList>
    </citation>
    <scope>NUCLEOTIDE SEQUENCE</scope>
    <source>
        <strain evidence="2">Brora</strain>
    </source>
</reference>
<protein>
    <submittedName>
        <fullName evidence="1">Uncharacterized protein</fullName>
    </submittedName>
</protein>
<evidence type="ECO:0000313" key="1">
    <source>
        <dbReference type="EnsemblMetazoa" id="SMAR005021-PA"/>
    </source>
</evidence>
<keyword evidence="2" id="KW-1185">Reference proteome</keyword>
<name>T1IV32_STRMM</name>
<dbReference type="AlphaFoldDB" id="T1IV32"/>
<reference evidence="1" key="2">
    <citation type="submission" date="2015-02" db="UniProtKB">
        <authorList>
            <consortium name="EnsemblMetazoa"/>
        </authorList>
    </citation>
    <scope>IDENTIFICATION</scope>
</reference>
<accession>T1IV32</accession>
<dbReference type="Proteomes" id="UP000014500">
    <property type="component" value="Unassembled WGS sequence"/>
</dbReference>
<proteinExistence type="predicted"/>